<evidence type="ECO:0000259" key="8">
    <source>
        <dbReference type="PROSITE" id="PS50928"/>
    </source>
</evidence>
<accession>A0ABY5K6M0</accession>
<evidence type="ECO:0000313" key="9">
    <source>
        <dbReference type="EMBL" id="UUI66092.1"/>
    </source>
</evidence>
<evidence type="ECO:0000256" key="3">
    <source>
        <dbReference type="ARBA" id="ARBA00022475"/>
    </source>
</evidence>
<dbReference type="SUPFAM" id="SSF161098">
    <property type="entry name" value="MetI-like"/>
    <property type="match status" value="1"/>
</dbReference>
<organism evidence="9 10">
    <name type="scientific">Cellulomonas wangsupingiae</name>
    <dbReference type="NCBI Taxonomy" id="2968085"/>
    <lineage>
        <taxon>Bacteria</taxon>
        <taxon>Bacillati</taxon>
        <taxon>Actinomycetota</taxon>
        <taxon>Actinomycetes</taxon>
        <taxon>Micrococcales</taxon>
        <taxon>Cellulomonadaceae</taxon>
        <taxon>Cellulomonas</taxon>
    </lineage>
</organism>
<evidence type="ECO:0000256" key="5">
    <source>
        <dbReference type="ARBA" id="ARBA00022989"/>
    </source>
</evidence>
<proteinExistence type="inferred from homology"/>
<feature type="domain" description="ABC transmembrane type-1" evidence="8">
    <location>
        <begin position="125"/>
        <end position="315"/>
    </location>
</feature>
<evidence type="ECO:0000256" key="4">
    <source>
        <dbReference type="ARBA" id="ARBA00022692"/>
    </source>
</evidence>
<comment type="similarity">
    <text evidence="7">Belongs to the binding-protein-dependent transport system permease family.</text>
</comment>
<dbReference type="PROSITE" id="PS50928">
    <property type="entry name" value="ABC_TM1"/>
    <property type="match status" value="1"/>
</dbReference>
<dbReference type="RefSeq" id="WP_227564210.1">
    <property type="nucleotide sequence ID" value="NZ_CP101989.1"/>
</dbReference>
<gene>
    <name evidence="9" type="ORF">NP075_05030</name>
</gene>
<evidence type="ECO:0000256" key="1">
    <source>
        <dbReference type="ARBA" id="ARBA00004651"/>
    </source>
</evidence>
<keyword evidence="4 7" id="KW-0812">Transmembrane</keyword>
<feature type="transmembrane region" description="Helical" evidence="7">
    <location>
        <begin position="187"/>
        <end position="208"/>
    </location>
</feature>
<name>A0ABY5K6M0_9CELL</name>
<evidence type="ECO:0000256" key="6">
    <source>
        <dbReference type="ARBA" id="ARBA00023136"/>
    </source>
</evidence>
<dbReference type="Proteomes" id="UP001317322">
    <property type="component" value="Chromosome"/>
</dbReference>
<dbReference type="PANTHER" id="PTHR43386">
    <property type="entry name" value="OLIGOPEPTIDE TRANSPORT SYSTEM PERMEASE PROTEIN APPC"/>
    <property type="match status" value="1"/>
</dbReference>
<keyword evidence="6 7" id="KW-0472">Membrane</keyword>
<dbReference type="InterPro" id="IPR035906">
    <property type="entry name" value="MetI-like_sf"/>
</dbReference>
<evidence type="ECO:0000256" key="2">
    <source>
        <dbReference type="ARBA" id="ARBA00022448"/>
    </source>
</evidence>
<keyword evidence="3" id="KW-1003">Cell membrane</keyword>
<evidence type="ECO:0000256" key="7">
    <source>
        <dbReference type="RuleBase" id="RU363032"/>
    </source>
</evidence>
<dbReference type="InterPro" id="IPR025966">
    <property type="entry name" value="OppC_N"/>
</dbReference>
<feature type="transmembrane region" description="Helical" evidence="7">
    <location>
        <begin position="45"/>
        <end position="71"/>
    </location>
</feature>
<evidence type="ECO:0000313" key="10">
    <source>
        <dbReference type="Proteomes" id="UP001317322"/>
    </source>
</evidence>
<reference evidence="9 10" key="1">
    <citation type="submission" date="2022-07" db="EMBL/GenBank/DDBJ databases">
        <title>Novel species in genus cellulomonas.</title>
        <authorList>
            <person name="Ye L."/>
        </authorList>
    </citation>
    <scope>NUCLEOTIDE SEQUENCE [LARGE SCALE GENOMIC DNA]</scope>
    <source>
        <strain evidence="10">zg-Y908</strain>
    </source>
</reference>
<keyword evidence="5 7" id="KW-1133">Transmembrane helix</keyword>
<feature type="transmembrane region" description="Helical" evidence="7">
    <location>
        <begin position="160"/>
        <end position="181"/>
    </location>
</feature>
<dbReference type="Pfam" id="PF00528">
    <property type="entry name" value="BPD_transp_1"/>
    <property type="match status" value="1"/>
</dbReference>
<dbReference type="EMBL" id="CP101989">
    <property type="protein sequence ID" value="UUI66092.1"/>
    <property type="molecule type" value="Genomic_DNA"/>
</dbReference>
<feature type="transmembrane region" description="Helical" evidence="7">
    <location>
        <begin position="296"/>
        <end position="318"/>
    </location>
</feature>
<feature type="transmembrane region" description="Helical" evidence="7">
    <location>
        <begin position="239"/>
        <end position="261"/>
    </location>
</feature>
<dbReference type="InterPro" id="IPR050366">
    <property type="entry name" value="BP-dependent_transpt_permease"/>
</dbReference>
<dbReference type="PANTHER" id="PTHR43386:SF1">
    <property type="entry name" value="D,D-DIPEPTIDE TRANSPORT SYSTEM PERMEASE PROTEIN DDPC-RELATED"/>
    <property type="match status" value="1"/>
</dbReference>
<protein>
    <submittedName>
        <fullName evidence="9">ABC transporter permease</fullName>
    </submittedName>
</protein>
<keyword evidence="2 7" id="KW-0813">Transport</keyword>
<dbReference type="CDD" id="cd06261">
    <property type="entry name" value="TM_PBP2"/>
    <property type="match status" value="1"/>
</dbReference>
<dbReference type="Gene3D" id="1.10.3720.10">
    <property type="entry name" value="MetI-like"/>
    <property type="match status" value="1"/>
</dbReference>
<sequence>MSTPMTPPSDAADEHVENEIELKEVAGLSQGQIVRRRFFRHKGAILGLLVLGTTALLALTSVGVGPVPGWWQWTPYETPPVLNAGGRPTMSLPTWLGGSGFAIGEHPFGQDEIGRDIFARVMAGVQTSLMVMVVIGGVAAIVGILVGAAAGFVRGRTDTFLMRATDLVITVPTLVIGAVIGKIAGGVSGLVFAIAMGFILWTTLARLVRGEFLSLREREFVDAARVAGASNLRIIFKHILPNAIGTVIVSVTLLMSSAILLETGLSFLGFGIQPPEVSLGQLISQYQQAFATRPWLFWWPGMFIVVIALSINFIGDGLRDAFDPRQKRIPSERKMAKAMEADGSAARANVTTVRPADDVRNAGMGS</sequence>
<comment type="subcellular location">
    <subcellularLocation>
        <location evidence="1 7">Cell membrane</location>
        <topology evidence="1 7">Multi-pass membrane protein</topology>
    </subcellularLocation>
</comment>
<keyword evidence="10" id="KW-1185">Reference proteome</keyword>
<dbReference type="Pfam" id="PF12911">
    <property type="entry name" value="OppC_N"/>
    <property type="match status" value="1"/>
</dbReference>
<dbReference type="InterPro" id="IPR000515">
    <property type="entry name" value="MetI-like"/>
</dbReference>
<feature type="transmembrane region" description="Helical" evidence="7">
    <location>
        <begin position="129"/>
        <end position="153"/>
    </location>
</feature>